<reference evidence="1 2" key="1">
    <citation type="submission" date="2024-07" db="EMBL/GenBank/DDBJ databases">
        <title>Section-level genome sequencing and comparative genomics of Aspergillus sections Usti and Cavernicolus.</title>
        <authorList>
            <consortium name="Lawrence Berkeley National Laboratory"/>
            <person name="Nybo J.L."/>
            <person name="Vesth T.C."/>
            <person name="Theobald S."/>
            <person name="Frisvad J.C."/>
            <person name="Larsen T.O."/>
            <person name="Kjaerboelling I."/>
            <person name="Rothschild-Mancinelli K."/>
            <person name="Lyhne E.K."/>
            <person name="Kogle M.E."/>
            <person name="Barry K."/>
            <person name="Clum A."/>
            <person name="Na H."/>
            <person name="Ledsgaard L."/>
            <person name="Lin J."/>
            <person name="Lipzen A."/>
            <person name="Kuo A."/>
            <person name="Riley R."/>
            <person name="Mondo S."/>
            <person name="Labutti K."/>
            <person name="Haridas S."/>
            <person name="Pangalinan J."/>
            <person name="Salamov A.A."/>
            <person name="Simmons B.A."/>
            <person name="Magnuson J.K."/>
            <person name="Chen J."/>
            <person name="Drula E."/>
            <person name="Henrissat B."/>
            <person name="Wiebenga A."/>
            <person name="Lubbers R.J."/>
            <person name="Gomes A.C."/>
            <person name="Makela M.R."/>
            <person name="Stajich J."/>
            <person name="Grigoriev I.V."/>
            <person name="Mortensen U.H."/>
            <person name="De Vries R.P."/>
            <person name="Baker S.E."/>
            <person name="Andersen M.R."/>
        </authorList>
    </citation>
    <scope>NUCLEOTIDE SEQUENCE [LARGE SCALE GENOMIC DNA]</scope>
    <source>
        <strain evidence="1 2">CBS 588.65</strain>
    </source>
</reference>
<evidence type="ECO:0008006" key="3">
    <source>
        <dbReference type="Google" id="ProtNLM"/>
    </source>
</evidence>
<keyword evidence="2" id="KW-1185">Reference proteome</keyword>
<evidence type="ECO:0000313" key="1">
    <source>
        <dbReference type="EMBL" id="KAL2811603.1"/>
    </source>
</evidence>
<sequence length="168" mass="18808">MAGMVKLGAHRWQPSMGCMCDFVWVAVPVAILVLLLHRVNSAAILPPPLCEERPCQGGIIVCTPSNTIYLGGGWSGKVCIIWLPLDAVSQLRLNPAREWRVAPVFLTGHFENCFFTFIFPLWAIEQYIRGIHPCCTALLLQCNLLVRKRFPSQRLQPNPRTSLTARSP</sequence>
<gene>
    <name evidence="1" type="ORF">BJX63DRAFT_274679</name>
</gene>
<evidence type="ECO:0000313" key="2">
    <source>
        <dbReference type="Proteomes" id="UP001610334"/>
    </source>
</evidence>
<protein>
    <recommendedName>
        <fullName evidence="3">Secreted protein</fullName>
    </recommendedName>
</protein>
<organism evidence="1 2">
    <name type="scientific">Aspergillus granulosus</name>
    <dbReference type="NCBI Taxonomy" id="176169"/>
    <lineage>
        <taxon>Eukaryota</taxon>
        <taxon>Fungi</taxon>
        <taxon>Dikarya</taxon>
        <taxon>Ascomycota</taxon>
        <taxon>Pezizomycotina</taxon>
        <taxon>Eurotiomycetes</taxon>
        <taxon>Eurotiomycetidae</taxon>
        <taxon>Eurotiales</taxon>
        <taxon>Aspergillaceae</taxon>
        <taxon>Aspergillus</taxon>
        <taxon>Aspergillus subgen. Nidulantes</taxon>
    </lineage>
</organism>
<name>A0ABR4HA24_9EURO</name>
<comment type="caution">
    <text evidence="1">The sequence shown here is derived from an EMBL/GenBank/DDBJ whole genome shotgun (WGS) entry which is preliminary data.</text>
</comment>
<proteinExistence type="predicted"/>
<dbReference type="Proteomes" id="UP001610334">
    <property type="component" value="Unassembled WGS sequence"/>
</dbReference>
<dbReference type="EMBL" id="JBFXLT010000056">
    <property type="protein sequence ID" value="KAL2811603.1"/>
    <property type="molecule type" value="Genomic_DNA"/>
</dbReference>
<accession>A0ABR4HA24</accession>